<protein>
    <recommendedName>
        <fullName evidence="4">Copper chaperone PCu(A)C</fullName>
    </recommendedName>
</protein>
<dbReference type="RefSeq" id="WP_138397517.1">
    <property type="nucleotide sequence ID" value="NZ_JBAFVI010000004.1"/>
</dbReference>
<comment type="caution">
    <text evidence="2">The sequence shown here is derived from an EMBL/GenBank/DDBJ whole genome shotgun (WGS) entry which is preliminary data.</text>
</comment>
<proteinExistence type="predicted"/>
<sequence>MLKSLIVAFSLLAVGPALAQHAHGAQKGPNGGPMEDLAGVHAELVVSSETLTFHVFDEASKPVDTAGFAGSAMLVSGADRKTVQLAAAGQALTGKAPAPVAKGTVITLLIKTAAGKSGQAKFTAP</sequence>
<dbReference type="GeneID" id="95771883"/>
<gene>
    <name evidence="2" type="ORF">FBQ73_00200</name>
</gene>
<reference evidence="2 3" key="1">
    <citation type="submission" date="2019-05" db="EMBL/GenBank/DDBJ databases">
        <authorList>
            <person name="Zhou X."/>
        </authorList>
    </citation>
    <scope>NUCLEOTIDE SEQUENCE [LARGE SCALE GENOMIC DNA]</scope>
    <source>
        <strain evidence="2 3">DSM 432</strain>
    </source>
</reference>
<dbReference type="OrthoDB" id="7933680at2"/>
<accession>A0A6C1KKW5</accession>
<evidence type="ECO:0000313" key="2">
    <source>
        <dbReference type="EMBL" id="TLX44890.1"/>
    </source>
</evidence>
<name>A0A6C1KKW5_XANAU</name>
<dbReference type="EMBL" id="VAUP01000002">
    <property type="protein sequence ID" value="TLX44890.1"/>
    <property type="molecule type" value="Genomic_DNA"/>
</dbReference>
<evidence type="ECO:0000313" key="3">
    <source>
        <dbReference type="Proteomes" id="UP000305131"/>
    </source>
</evidence>
<feature type="signal peptide" evidence="1">
    <location>
        <begin position="1"/>
        <end position="19"/>
    </location>
</feature>
<feature type="chain" id="PRO_5025519213" description="Copper chaperone PCu(A)C" evidence="1">
    <location>
        <begin position="20"/>
        <end position="125"/>
    </location>
</feature>
<keyword evidence="1" id="KW-0732">Signal</keyword>
<dbReference type="AlphaFoldDB" id="A0A6C1KKW5"/>
<organism evidence="2 3">
    <name type="scientific">Xanthobacter autotrophicus</name>
    <dbReference type="NCBI Taxonomy" id="280"/>
    <lineage>
        <taxon>Bacteria</taxon>
        <taxon>Pseudomonadati</taxon>
        <taxon>Pseudomonadota</taxon>
        <taxon>Alphaproteobacteria</taxon>
        <taxon>Hyphomicrobiales</taxon>
        <taxon>Xanthobacteraceae</taxon>
        <taxon>Xanthobacter</taxon>
    </lineage>
</organism>
<evidence type="ECO:0000256" key="1">
    <source>
        <dbReference type="SAM" id="SignalP"/>
    </source>
</evidence>
<evidence type="ECO:0008006" key="4">
    <source>
        <dbReference type="Google" id="ProtNLM"/>
    </source>
</evidence>
<dbReference type="Proteomes" id="UP000305131">
    <property type="component" value="Unassembled WGS sequence"/>
</dbReference>